<dbReference type="SMART" id="SM00173">
    <property type="entry name" value="RAS"/>
    <property type="match status" value="1"/>
</dbReference>
<dbReference type="SMART" id="SM00175">
    <property type="entry name" value="RAB"/>
    <property type="match status" value="1"/>
</dbReference>
<dbReference type="SUPFAM" id="SSF52540">
    <property type="entry name" value="P-loop containing nucleoside triphosphate hydrolases"/>
    <property type="match status" value="1"/>
</dbReference>
<protein>
    <submittedName>
        <fullName evidence="4">Ras-related protein rab-10</fullName>
    </submittedName>
</protein>
<sequence length="270" mass="31295">MPLSEEDCDVTYKVLVLGDDRVGKSALLDNLMGRPFRNEMFPTIGVDFVRKIFEVDGALIQLGLILVYDITNEMTFETLKYWIRSIQDEIIRPNGSYEPIPMILCGNKSDLLKERRVSTARGQKMMSYHPHLIRPIREKDSRTKQPIKLRQFKTKTRFRLRNKKSPKDSSNQEERTSCASRVLHIEGDNSNHLHESKQLDYLPCDLSNGHSNNNPPLDCVTTNNKNKKKHKMKRHGSNSKDSKPKASKFKRTFSCFCLKPRRREISDVQS</sequence>
<dbReference type="Pfam" id="PF00071">
    <property type="entry name" value="Ras"/>
    <property type="match status" value="1"/>
</dbReference>
<feature type="compositionally biased region" description="Basic residues" evidence="3">
    <location>
        <begin position="225"/>
        <end position="237"/>
    </location>
</feature>
<dbReference type="GO" id="GO:0003924">
    <property type="term" value="F:GTPase activity"/>
    <property type="evidence" value="ECO:0007669"/>
    <property type="project" value="InterPro"/>
</dbReference>
<accession>A0AAV4D8X8</accession>
<evidence type="ECO:0000313" key="4">
    <source>
        <dbReference type="EMBL" id="GFO40616.1"/>
    </source>
</evidence>
<dbReference type="CDD" id="cd00154">
    <property type="entry name" value="Rab"/>
    <property type="match status" value="1"/>
</dbReference>
<keyword evidence="2" id="KW-0342">GTP-binding</keyword>
<name>A0AAV4D8X8_9GAST</name>
<organism evidence="4 5">
    <name type="scientific">Plakobranchus ocellatus</name>
    <dbReference type="NCBI Taxonomy" id="259542"/>
    <lineage>
        <taxon>Eukaryota</taxon>
        <taxon>Metazoa</taxon>
        <taxon>Spiralia</taxon>
        <taxon>Lophotrochozoa</taxon>
        <taxon>Mollusca</taxon>
        <taxon>Gastropoda</taxon>
        <taxon>Heterobranchia</taxon>
        <taxon>Euthyneura</taxon>
        <taxon>Panpulmonata</taxon>
        <taxon>Sacoglossa</taxon>
        <taxon>Placobranchoidea</taxon>
        <taxon>Plakobranchidae</taxon>
        <taxon>Plakobranchus</taxon>
    </lineage>
</organism>
<dbReference type="Proteomes" id="UP000735302">
    <property type="component" value="Unassembled WGS sequence"/>
</dbReference>
<gene>
    <name evidence="4" type="ORF">PoB_006712100</name>
</gene>
<dbReference type="GO" id="GO:0005525">
    <property type="term" value="F:GTP binding"/>
    <property type="evidence" value="ECO:0007669"/>
    <property type="project" value="UniProtKB-KW"/>
</dbReference>
<feature type="region of interest" description="Disordered" evidence="3">
    <location>
        <begin position="212"/>
        <end position="247"/>
    </location>
</feature>
<dbReference type="InterPro" id="IPR001806">
    <property type="entry name" value="Small_GTPase"/>
</dbReference>
<dbReference type="PROSITE" id="PS51419">
    <property type="entry name" value="RAB"/>
    <property type="match status" value="1"/>
</dbReference>
<feature type="compositionally biased region" description="Basic and acidic residues" evidence="3">
    <location>
        <begin position="165"/>
        <end position="176"/>
    </location>
</feature>
<feature type="compositionally biased region" description="Basic residues" evidence="3">
    <location>
        <begin position="145"/>
        <end position="164"/>
    </location>
</feature>
<evidence type="ECO:0000256" key="3">
    <source>
        <dbReference type="SAM" id="MobiDB-lite"/>
    </source>
</evidence>
<evidence type="ECO:0000256" key="2">
    <source>
        <dbReference type="ARBA" id="ARBA00023134"/>
    </source>
</evidence>
<dbReference type="InterPro" id="IPR050227">
    <property type="entry name" value="Rab"/>
</dbReference>
<dbReference type="Gene3D" id="3.40.50.300">
    <property type="entry name" value="P-loop containing nucleotide triphosphate hydrolases"/>
    <property type="match status" value="2"/>
</dbReference>
<evidence type="ECO:0000256" key="1">
    <source>
        <dbReference type="ARBA" id="ARBA00022741"/>
    </source>
</evidence>
<evidence type="ECO:0000313" key="5">
    <source>
        <dbReference type="Proteomes" id="UP000735302"/>
    </source>
</evidence>
<comment type="caution">
    <text evidence="4">The sequence shown here is derived from an EMBL/GenBank/DDBJ whole genome shotgun (WGS) entry which is preliminary data.</text>
</comment>
<dbReference type="Pfam" id="PF08477">
    <property type="entry name" value="Roc"/>
    <property type="match status" value="1"/>
</dbReference>
<dbReference type="InterPro" id="IPR027417">
    <property type="entry name" value="P-loop_NTPase"/>
</dbReference>
<dbReference type="PROSITE" id="PS51421">
    <property type="entry name" value="RAS"/>
    <property type="match status" value="1"/>
</dbReference>
<dbReference type="EMBL" id="BLXT01007620">
    <property type="protein sequence ID" value="GFO40616.1"/>
    <property type="molecule type" value="Genomic_DNA"/>
</dbReference>
<dbReference type="AlphaFoldDB" id="A0AAV4D8X8"/>
<keyword evidence="5" id="KW-1185">Reference proteome</keyword>
<proteinExistence type="predicted"/>
<dbReference type="PRINTS" id="PR00449">
    <property type="entry name" value="RASTRNSFRMNG"/>
</dbReference>
<reference evidence="4 5" key="1">
    <citation type="journal article" date="2021" name="Elife">
        <title>Chloroplast acquisition without the gene transfer in kleptoplastic sea slugs, Plakobranchus ocellatus.</title>
        <authorList>
            <person name="Maeda T."/>
            <person name="Takahashi S."/>
            <person name="Yoshida T."/>
            <person name="Shimamura S."/>
            <person name="Takaki Y."/>
            <person name="Nagai Y."/>
            <person name="Toyoda A."/>
            <person name="Suzuki Y."/>
            <person name="Arimoto A."/>
            <person name="Ishii H."/>
            <person name="Satoh N."/>
            <person name="Nishiyama T."/>
            <person name="Hasebe M."/>
            <person name="Maruyama T."/>
            <person name="Minagawa J."/>
            <person name="Obokata J."/>
            <person name="Shigenobu S."/>
        </authorList>
    </citation>
    <scope>NUCLEOTIDE SEQUENCE [LARGE SCALE GENOMIC DNA]</scope>
</reference>
<dbReference type="PANTHER" id="PTHR47977">
    <property type="entry name" value="RAS-RELATED PROTEIN RAB"/>
    <property type="match status" value="1"/>
</dbReference>
<feature type="region of interest" description="Disordered" evidence="3">
    <location>
        <begin position="135"/>
        <end position="177"/>
    </location>
</feature>
<keyword evidence="1" id="KW-0547">Nucleotide-binding</keyword>